<dbReference type="Proteomes" id="UP001153712">
    <property type="component" value="Chromosome 3"/>
</dbReference>
<reference evidence="6" key="1">
    <citation type="submission" date="2022-01" db="EMBL/GenBank/DDBJ databases">
        <authorList>
            <person name="King R."/>
        </authorList>
    </citation>
    <scope>NUCLEOTIDE SEQUENCE</scope>
</reference>
<dbReference type="InterPro" id="IPR008952">
    <property type="entry name" value="Tetraspanin_EC2_sf"/>
</dbReference>
<evidence type="ECO:0000256" key="1">
    <source>
        <dbReference type="ARBA" id="ARBA00004141"/>
    </source>
</evidence>
<keyword evidence="7" id="KW-1185">Reference proteome</keyword>
<feature type="transmembrane region" description="Helical" evidence="5">
    <location>
        <begin position="12"/>
        <end position="36"/>
    </location>
</feature>
<organism evidence="6 7">
    <name type="scientific">Phyllotreta striolata</name>
    <name type="common">Striped flea beetle</name>
    <name type="synonym">Crioceris striolata</name>
    <dbReference type="NCBI Taxonomy" id="444603"/>
    <lineage>
        <taxon>Eukaryota</taxon>
        <taxon>Metazoa</taxon>
        <taxon>Ecdysozoa</taxon>
        <taxon>Arthropoda</taxon>
        <taxon>Hexapoda</taxon>
        <taxon>Insecta</taxon>
        <taxon>Pterygota</taxon>
        <taxon>Neoptera</taxon>
        <taxon>Endopterygota</taxon>
        <taxon>Coleoptera</taxon>
        <taxon>Polyphaga</taxon>
        <taxon>Cucujiformia</taxon>
        <taxon>Chrysomeloidea</taxon>
        <taxon>Chrysomelidae</taxon>
        <taxon>Galerucinae</taxon>
        <taxon>Alticini</taxon>
        <taxon>Phyllotreta</taxon>
    </lineage>
</organism>
<name>A0A9N9TQB2_PHYSR</name>
<evidence type="ECO:0000256" key="2">
    <source>
        <dbReference type="ARBA" id="ARBA00022692"/>
    </source>
</evidence>
<comment type="subcellular location">
    <subcellularLocation>
        <location evidence="1">Membrane</location>
        <topology evidence="1">Multi-pass membrane protein</topology>
    </subcellularLocation>
</comment>
<dbReference type="Pfam" id="PF00335">
    <property type="entry name" value="Tetraspanin"/>
    <property type="match status" value="1"/>
</dbReference>
<dbReference type="SUPFAM" id="SSF48652">
    <property type="entry name" value="Tetraspanin"/>
    <property type="match status" value="1"/>
</dbReference>
<evidence type="ECO:0000256" key="4">
    <source>
        <dbReference type="ARBA" id="ARBA00023136"/>
    </source>
</evidence>
<evidence type="ECO:0008006" key="8">
    <source>
        <dbReference type="Google" id="ProtNLM"/>
    </source>
</evidence>
<dbReference type="AlphaFoldDB" id="A0A9N9TQB2"/>
<keyword evidence="3 5" id="KW-1133">Transmembrane helix</keyword>
<dbReference type="GO" id="GO:0016020">
    <property type="term" value="C:membrane"/>
    <property type="evidence" value="ECO:0007669"/>
    <property type="project" value="UniProtKB-SubCell"/>
</dbReference>
<evidence type="ECO:0000313" key="6">
    <source>
        <dbReference type="EMBL" id="CAG9860237.1"/>
    </source>
</evidence>
<proteinExistence type="predicted"/>
<feature type="transmembrane region" description="Helical" evidence="5">
    <location>
        <begin position="75"/>
        <end position="94"/>
    </location>
</feature>
<sequence length="231" mass="26458">MPEYKYINRSYLLTTLFFSLLCSICLIICGTVTWQTTILEEALSETKMWQRNLGLLICLLAIVGAISFESGSRGLSWLYVFCTIALALVAFVHAKTDTDEGEETFLKTQLLLKRYFKNYEHKNFTKIVINFQTRMRCCGLHDKKEMARGEQCTYIQGCCHWKVSNCTDEDVYEEPCFDKAEHVIYLLRLCAALAIITGVVQLLVLLVLFFGGIKYVYHLMFPPGGPIIDNK</sequence>
<keyword evidence="4 5" id="KW-0472">Membrane</keyword>
<dbReference type="OrthoDB" id="6743992at2759"/>
<gene>
    <name evidence="6" type="ORF">PHYEVI_LOCUS6593</name>
</gene>
<feature type="transmembrane region" description="Helical" evidence="5">
    <location>
        <begin position="185"/>
        <end position="210"/>
    </location>
</feature>
<evidence type="ECO:0000256" key="3">
    <source>
        <dbReference type="ARBA" id="ARBA00022989"/>
    </source>
</evidence>
<dbReference type="InterPro" id="IPR018499">
    <property type="entry name" value="Tetraspanin/Peripherin"/>
</dbReference>
<evidence type="ECO:0000313" key="7">
    <source>
        <dbReference type="Proteomes" id="UP001153712"/>
    </source>
</evidence>
<protein>
    <recommendedName>
        <fullName evidence="8">Tetraspanin</fullName>
    </recommendedName>
</protein>
<evidence type="ECO:0000256" key="5">
    <source>
        <dbReference type="SAM" id="Phobius"/>
    </source>
</evidence>
<accession>A0A9N9TQB2</accession>
<feature type="transmembrane region" description="Helical" evidence="5">
    <location>
        <begin position="48"/>
        <end position="68"/>
    </location>
</feature>
<keyword evidence="2 5" id="KW-0812">Transmembrane</keyword>
<dbReference type="EMBL" id="OU900096">
    <property type="protein sequence ID" value="CAG9860237.1"/>
    <property type="molecule type" value="Genomic_DNA"/>
</dbReference>